<protein>
    <submittedName>
        <fullName evidence="1">Uncharacterized protein</fullName>
    </submittedName>
</protein>
<accession>A0ACC1TIE6</accession>
<evidence type="ECO:0000313" key="1">
    <source>
        <dbReference type="EMBL" id="KAJ3804520.1"/>
    </source>
</evidence>
<name>A0ACC1TIE6_9AGAR</name>
<feature type="non-terminal residue" evidence="1">
    <location>
        <position position="1"/>
    </location>
</feature>
<dbReference type="Proteomes" id="UP001163835">
    <property type="component" value="Unassembled WGS sequence"/>
</dbReference>
<gene>
    <name evidence="1" type="ORF">F5876DRAFT_17238</name>
</gene>
<organism evidence="1 2">
    <name type="scientific">Lentinula aff. lateritia</name>
    <dbReference type="NCBI Taxonomy" id="2804960"/>
    <lineage>
        <taxon>Eukaryota</taxon>
        <taxon>Fungi</taxon>
        <taxon>Dikarya</taxon>
        <taxon>Basidiomycota</taxon>
        <taxon>Agaricomycotina</taxon>
        <taxon>Agaricomycetes</taxon>
        <taxon>Agaricomycetidae</taxon>
        <taxon>Agaricales</taxon>
        <taxon>Marasmiineae</taxon>
        <taxon>Omphalotaceae</taxon>
        <taxon>Lentinula</taxon>
    </lineage>
</organism>
<reference evidence="1" key="1">
    <citation type="submission" date="2022-09" db="EMBL/GenBank/DDBJ databases">
        <title>A Global Phylogenomic Analysis of the Shiitake Genus Lentinula.</title>
        <authorList>
            <consortium name="DOE Joint Genome Institute"/>
            <person name="Sierra-Patev S."/>
            <person name="Min B."/>
            <person name="Naranjo-Ortiz M."/>
            <person name="Looney B."/>
            <person name="Konkel Z."/>
            <person name="Slot J.C."/>
            <person name="Sakamoto Y."/>
            <person name="Steenwyk J.L."/>
            <person name="Rokas A."/>
            <person name="Carro J."/>
            <person name="Camarero S."/>
            <person name="Ferreira P."/>
            <person name="Molpeceres G."/>
            <person name="Ruiz-Duenas F.J."/>
            <person name="Serrano A."/>
            <person name="Henrissat B."/>
            <person name="Drula E."/>
            <person name="Hughes K.W."/>
            <person name="Mata J.L."/>
            <person name="Ishikawa N.K."/>
            <person name="Vargas-Isla R."/>
            <person name="Ushijima S."/>
            <person name="Smith C.A."/>
            <person name="Ahrendt S."/>
            <person name="Andreopoulos W."/>
            <person name="He G."/>
            <person name="Labutti K."/>
            <person name="Lipzen A."/>
            <person name="Ng V."/>
            <person name="Riley R."/>
            <person name="Sandor L."/>
            <person name="Barry K."/>
            <person name="Martinez A.T."/>
            <person name="Xiao Y."/>
            <person name="Gibbons J.G."/>
            <person name="Terashima K."/>
            <person name="Grigoriev I.V."/>
            <person name="Hibbett D.S."/>
        </authorList>
    </citation>
    <scope>NUCLEOTIDE SEQUENCE</scope>
    <source>
        <strain evidence="1">TMI1499</strain>
    </source>
</reference>
<dbReference type="EMBL" id="MU795952">
    <property type="protein sequence ID" value="KAJ3804520.1"/>
    <property type="molecule type" value="Genomic_DNA"/>
</dbReference>
<sequence length="89" mass="10167">NLLVGFSEEELIRWRDAYATDNSFGKIINILRDPEQAQSIYHSQYFCGDNGLLYFEDWNGNNRLCVPNTLRMEVIAEIHDSSTESAHGG</sequence>
<proteinExistence type="predicted"/>
<keyword evidence="2" id="KW-1185">Reference proteome</keyword>
<comment type="caution">
    <text evidence="1">The sequence shown here is derived from an EMBL/GenBank/DDBJ whole genome shotgun (WGS) entry which is preliminary data.</text>
</comment>
<evidence type="ECO:0000313" key="2">
    <source>
        <dbReference type="Proteomes" id="UP001163835"/>
    </source>
</evidence>
<feature type="non-terminal residue" evidence="1">
    <location>
        <position position="89"/>
    </location>
</feature>